<evidence type="ECO:0000256" key="2">
    <source>
        <dbReference type="ARBA" id="ARBA00022741"/>
    </source>
</evidence>
<dbReference type="GO" id="GO:0042626">
    <property type="term" value="F:ATPase-coupled transmembrane transporter activity"/>
    <property type="evidence" value="ECO:0007669"/>
    <property type="project" value="TreeGrafter"/>
</dbReference>
<dbReference type="AlphaFoldDB" id="A0A2Z7CCJ2"/>
<dbReference type="InterPro" id="IPR003439">
    <property type="entry name" value="ABC_transporter-like_ATP-bd"/>
</dbReference>
<dbReference type="InterPro" id="IPR050095">
    <property type="entry name" value="ECF_ABC_transporter_ATP-bd"/>
</dbReference>
<dbReference type="InterPro" id="IPR015856">
    <property type="entry name" value="ABC_transpr_CbiO/EcfA_su"/>
</dbReference>
<dbReference type="PANTHER" id="PTHR43553">
    <property type="entry name" value="HEAVY METAL TRANSPORTER"/>
    <property type="match status" value="1"/>
</dbReference>
<dbReference type="Pfam" id="PF00005">
    <property type="entry name" value="ABC_tran"/>
    <property type="match status" value="1"/>
</dbReference>
<dbReference type="CDD" id="cd03225">
    <property type="entry name" value="ABC_cobalt_CbiO_domain1"/>
    <property type="match status" value="1"/>
</dbReference>
<evidence type="ECO:0000256" key="3">
    <source>
        <dbReference type="ARBA" id="ARBA00022840"/>
    </source>
</evidence>
<keyword evidence="1" id="KW-0813">Transport</keyword>
<organism evidence="5 6">
    <name type="scientific">Dorcoceras hygrometricum</name>
    <dbReference type="NCBI Taxonomy" id="472368"/>
    <lineage>
        <taxon>Eukaryota</taxon>
        <taxon>Viridiplantae</taxon>
        <taxon>Streptophyta</taxon>
        <taxon>Embryophyta</taxon>
        <taxon>Tracheophyta</taxon>
        <taxon>Spermatophyta</taxon>
        <taxon>Magnoliopsida</taxon>
        <taxon>eudicotyledons</taxon>
        <taxon>Gunneridae</taxon>
        <taxon>Pentapetalae</taxon>
        <taxon>asterids</taxon>
        <taxon>lamiids</taxon>
        <taxon>Lamiales</taxon>
        <taxon>Gesneriaceae</taxon>
        <taxon>Didymocarpoideae</taxon>
        <taxon>Trichosporeae</taxon>
        <taxon>Loxocarpinae</taxon>
        <taxon>Dorcoceras</taxon>
    </lineage>
</organism>
<evidence type="ECO:0000313" key="5">
    <source>
        <dbReference type="EMBL" id="KZV42068.1"/>
    </source>
</evidence>
<dbReference type="GO" id="GO:0009941">
    <property type="term" value="C:chloroplast envelope"/>
    <property type="evidence" value="ECO:0007669"/>
    <property type="project" value="TreeGrafter"/>
</dbReference>
<keyword evidence="2" id="KW-0547">Nucleotide-binding</keyword>
<proteinExistence type="predicted"/>
<accession>A0A2Z7CCJ2</accession>
<reference evidence="5 6" key="1">
    <citation type="journal article" date="2015" name="Proc. Natl. Acad. Sci. U.S.A.">
        <title>The resurrection genome of Boea hygrometrica: A blueprint for survival of dehydration.</title>
        <authorList>
            <person name="Xiao L."/>
            <person name="Yang G."/>
            <person name="Zhang L."/>
            <person name="Yang X."/>
            <person name="Zhao S."/>
            <person name="Ji Z."/>
            <person name="Zhou Q."/>
            <person name="Hu M."/>
            <person name="Wang Y."/>
            <person name="Chen M."/>
            <person name="Xu Y."/>
            <person name="Jin H."/>
            <person name="Xiao X."/>
            <person name="Hu G."/>
            <person name="Bao F."/>
            <person name="Hu Y."/>
            <person name="Wan P."/>
            <person name="Li L."/>
            <person name="Deng X."/>
            <person name="Kuang T."/>
            <person name="Xiang C."/>
            <person name="Zhu J.K."/>
            <person name="Oliver M.J."/>
            <person name="He Y."/>
        </authorList>
    </citation>
    <scope>NUCLEOTIDE SEQUENCE [LARGE SCALE GENOMIC DNA]</scope>
    <source>
        <strain evidence="6">cv. XS01</strain>
    </source>
</reference>
<dbReference type="SUPFAM" id="SSF52540">
    <property type="entry name" value="P-loop containing nucleoside triphosphate hydrolases"/>
    <property type="match status" value="1"/>
</dbReference>
<evidence type="ECO:0000256" key="1">
    <source>
        <dbReference type="ARBA" id="ARBA00022448"/>
    </source>
</evidence>
<dbReference type="GO" id="GO:0016020">
    <property type="term" value="C:membrane"/>
    <property type="evidence" value="ECO:0007669"/>
    <property type="project" value="InterPro"/>
</dbReference>
<gene>
    <name evidence="5" type="ORF">F511_18414</name>
</gene>
<keyword evidence="3" id="KW-0067">ATP-binding</keyword>
<dbReference type="EMBL" id="KQ999307">
    <property type="protein sequence ID" value="KZV42068.1"/>
    <property type="molecule type" value="Genomic_DNA"/>
</dbReference>
<dbReference type="GO" id="GO:0016887">
    <property type="term" value="F:ATP hydrolysis activity"/>
    <property type="evidence" value="ECO:0007669"/>
    <property type="project" value="InterPro"/>
</dbReference>
<dbReference type="PANTHER" id="PTHR43553:SF1">
    <property type="entry name" value="ABC TRANSPORTER I FAMILY MEMBER 11, CHLOROPLASTIC"/>
    <property type="match status" value="1"/>
</dbReference>
<evidence type="ECO:0000313" key="6">
    <source>
        <dbReference type="Proteomes" id="UP000250235"/>
    </source>
</evidence>
<dbReference type="InterPro" id="IPR027417">
    <property type="entry name" value="P-loop_NTPase"/>
</dbReference>
<dbReference type="Gene3D" id="3.40.50.300">
    <property type="entry name" value="P-loop containing nucleotide triphosphate hydrolases"/>
    <property type="match status" value="1"/>
</dbReference>
<dbReference type="Proteomes" id="UP000250235">
    <property type="component" value="Unassembled WGS sequence"/>
</dbReference>
<evidence type="ECO:0000259" key="4">
    <source>
        <dbReference type="Pfam" id="PF00005"/>
    </source>
</evidence>
<protein>
    <submittedName>
        <fullName evidence="5">ABC transporter I family member 11, chloroplastic</fullName>
    </submittedName>
</protein>
<sequence>MAACIRLPPILIVFFSPQIKDVSYRPPGTKIDLLNRISLSLPEKSFGLVFGQSGSGKTTLLQLIAGLSKPTSGSIYVQRYGDNGHPNHEPEILQPGRVGIVFQFPERYFVADSVLDEIIFAWPRQRGGLQLRELLASRLQKVMTSVGLTGIPLDKDPQSLSGGYKRRLALAIQLVRLCIF</sequence>
<keyword evidence="6" id="KW-1185">Reference proteome</keyword>
<dbReference type="OrthoDB" id="10255969at2759"/>
<name>A0A2Z7CCJ2_9LAMI</name>
<feature type="domain" description="ABC transporter" evidence="4">
    <location>
        <begin position="34"/>
        <end position="175"/>
    </location>
</feature>
<dbReference type="GO" id="GO:0005524">
    <property type="term" value="F:ATP binding"/>
    <property type="evidence" value="ECO:0007669"/>
    <property type="project" value="UniProtKB-KW"/>
</dbReference>